<dbReference type="Proteomes" id="UP000694415">
    <property type="component" value="Unplaced"/>
</dbReference>
<sequence length="101" mass="11543">GPFSAMKGITWSLEADGTLLLMYRSLYSLQIETCVTVHLWQMTTLFQEPSPDSLKTFNFLPRTWRLESRNTYRGADAMHWRLVNHSQASVCYLKIKAAAGS</sequence>
<dbReference type="PANTHER" id="PTHR14060:SF2">
    <property type="entry name" value="T-CELL LEUKEMIA_LYMPHOMA PROTEIN 1B"/>
    <property type="match status" value="1"/>
</dbReference>
<evidence type="ECO:0000256" key="1">
    <source>
        <dbReference type="ARBA" id="ARBA00006399"/>
    </source>
</evidence>
<dbReference type="PANTHER" id="PTHR14060">
    <property type="entry name" value="PROTEIN P13 MTCP-1"/>
    <property type="match status" value="1"/>
</dbReference>
<comment type="similarity">
    <text evidence="1">Belongs to the TCL1 family.</text>
</comment>
<dbReference type="Pfam" id="PF01840">
    <property type="entry name" value="TCL1_MTCP1"/>
    <property type="match status" value="1"/>
</dbReference>
<name>A0A8C6GCV5_MUSSI</name>
<accession>A0A8C6GCV5</accession>
<dbReference type="Ensembl" id="ENSMSIT00000004839.1">
    <property type="protein sequence ID" value="ENSMSIP00000003825.1"/>
    <property type="gene ID" value="ENSMSIG00000003527.1"/>
</dbReference>
<proteinExistence type="inferred from homology"/>
<dbReference type="InterPro" id="IPR004832">
    <property type="entry name" value="TCL1_MTCP1"/>
</dbReference>
<keyword evidence="3" id="KW-1185">Reference proteome</keyword>
<dbReference type="Gene3D" id="2.40.15.10">
    <property type="entry name" value="TCL1/MTCP1"/>
    <property type="match status" value="1"/>
</dbReference>
<evidence type="ECO:0000313" key="3">
    <source>
        <dbReference type="Proteomes" id="UP000694415"/>
    </source>
</evidence>
<dbReference type="AlphaFoldDB" id="A0A8C6GCV5"/>
<dbReference type="GeneTree" id="ENSGT00960000190068"/>
<dbReference type="SUPFAM" id="SSF50904">
    <property type="entry name" value="Oncogene products"/>
    <property type="match status" value="1"/>
</dbReference>
<protein>
    <submittedName>
        <fullName evidence="2">Uncharacterized protein</fullName>
    </submittedName>
</protein>
<evidence type="ECO:0000313" key="2">
    <source>
        <dbReference type="Ensembl" id="ENSMSIP00000003825.1"/>
    </source>
</evidence>
<dbReference type="GO" id="GO:0043539">
    <property type="term" value="F:protein serine/threonine kinase activator activity"/>
    <property type="evidence" value="ECO:0007669"/>
    <property type="project" value="InterPro"/>
</dbReference>
<organism evidence="2 3">
    <name type="scientific">Mus spicilegus</name>
    <name type="common">Mound-building mouse</name>
    <dbReference type="NCBI Taxonomy" id="10103"/>
    <lineage>
        <taxon>Eukaryota</taxon>
        <taxon>Metazoa</taxon>
        <taxon>Chordata</taxon>
        <taxon>Craniata</taxon>
        <taxon>Vertebrata</taxon>
        <taxon>Euteleostomi</taxon>
        <taxon>Mammalia</taxon>
        <taxon>Eutheria</taxon>
        <taxon>Euarchontoglires</taxon>
        <taxon>Glires</taxon>
        <taxon>Rodentia</taxon>
        <taxon>Myomorpha</taxon>
        <taxon>Muroidea</taxon>
        <taxon>Muridae</taxon>
        <taxon>Murinae</taxon>
        <taxon>Mus</taxon>
        <taxon>Mus</taxon>
    </lineage>
</organism>
<reference evidence="2" key="2">
    <citation type="submission" date="2025-09" db="UniProtKB">
        <authorList>
            <consortium name="Ensembl"/>
        </authorList>
    </citation>
    <scope>IDENTIFICATION</scope>
</reference>
<dbReference type="InterPro" id="IPR036672">
    <property type="entry name" value="TCL1_MTCP1_sf"/>
</dbReference>
<reference evidence="2" key="1">
    <citation type="submission" date="2025-08" db="UniProtKB">
        <authorList>
            <consortium name="Ensembl"/>
        </authorList>
    </citation>
    <scope>IDENTIFICATION</scope>
</reference>